<dbReference type="KEGG" id="nbe:Back2_05730"/>
<proteinExistence type="predicted"/>
<sequence>MMRSVPVAATAALLGLTAACGGSPSASRFTVPVGAPPSYLGPATASYVTDEGQTYVDPPSPGVAPHLTWPQLEHQLCHQPGGPSCHDAHARIVVRLASISTKYPLNIHDGPPRHLLMYVVTTTGIRCDSIAVGGTPGWNSKRWPTWCQGTGFINASGAELPRWGGVGPMPGQ</sequence>
<dbReference type="EMBL" id="AP019307">
    <property type="protein sequence ID" value="BBH16286.1"/>
    <property type="molecule type" value="Genomic_DNA"/>
</dbReference>
<keyword evidence="3" id="KW-1185">Reference proteome</keyword>
<feature type="signal peptide" evidence="1">
    <location>
        <begin position="1"/>
        <end position="21"/>
    </location>
</feature>
<organism evidence="2 3">
    <name type="scientific">Nocardioides baekrokdamisoli</name>
    <dbReference type="NCBI Taxonomy" id="1804624"/>
    <lineage>
        <taxon>Bacteria</taxon>
        <taxon>Bacillati</taxon>
        <taxon>Actinomycetota</taxon>
        <taxon>Actinomycetes</taxon>
        <taxon>Propionibacteriales</taxon>
        <taxon>Nocardioidaceae</taxon>
        <taxon>Nocardioides</taxon>
    </lineage>
</organism>
<evidence type="ECO:0000256" key="1">
    <source>
        <dbReference type="SAM" id="SignalP"/>
    </source>
</evidence>
<keyword evidence="1" id="KW-0732">Signal</keyword>
<evidence type="ECO:0000313" key="3">
    <source>
        <dbReference type="Proteomes" id="UP000271573"/>
    </source>
</evidence>
<dbReference type="Proteomes" id="UP000271573">
    <property type="component" value="Chromosome"/>
</dbReference>
<dbReference type="AlphaFoldDB" id="A0A3G9ID49"/>
<evidence type="ECO:0008006" key="4">
    <source>
        <dbReference type="Google" id="ProtNLM"/>
    </source>
</evidence>
<name>A0A3G9ID49_9ACTN</name>
<accession>A0A3G9ID49</accession>
<protein>
    <recommendedName>
        <fullName evidence="4">Lipoprotein</fullName>
    </recommendedName>
</protein>
<evidence type="ECO:0000313" key="2">
    <source>
        <dbReference type="EMBL" id="BBH16286.1"/>
    </source>
</evidence>
<gene>
    <name evidence="2" type="ORF">Back2_05730</name>
</gene>
<dbReference type="PROSITE" id="PS51257">
    <property type="entry name" value="PROKAR_LIPOPROTEIN"/>
    <property type="match status" value="1"/>
</dbReference>
<feature type="chain" id="PRO_5039179712" description="Lipoprotein" evidence="1">
    <location>
        <begin position="22"/>
        <end position="172"/>
    </location>
</feature>
<reference evidence="2 3" key="1">
    <citation type="submission" date="2018-11" db="EMBL/GenBank/DDBJ databases">
        <title>Complete genome sequence of Nocardioides baekrokdamisoli strain KCTC 39748.</title>
        <authorList>
            <person name="Kang S.W."/>
            <person name="Lee K.C."/>
            <person name="Kim K.K."/>
            <person name="Kim J.S."/>
            <person name="Kim D.S."/>
            <person name="Ko S.H."/>
            <person name="Yang S.H."/>
            <person name="Shin Y.K."/>
            <person name="Lee J.S."/>
        </authorList>
    </citation>
    <scope>NUCLEOTIDE SEQUENCE [LARGE SCALE GENOMIC DNA]</scope>
    <source>
        <strain evidence="2 3">KCTC 39748</strain>
    </source>
</reference>